<evidence type="ECO:0000256" key="5">
    <source>
        <dbReference type="ARBA" id="ARBA00022821"/>
    </source>
</evidence>
<dbReference type="GO" id="GO:0005737">
    <property type="term" value="C:cytoplasm"/>
    <property type="evidence" value="ECO:0007669"/>
    <property type="project" value="UniProtKB-SubCell"/>
</dbReference>
<evidence type="ECO:0000259" key="8">
    <source>
        <dbReference type="Pfam" id="PF18117"/>
    </source>
</evidence>
<reference evidence="9 10" key="1">
    <citation type="journal article" date="2016" name="Sci. Rep.">
        <title>The genome sequence of the outbreeding globe artichoke constructed de novo incorporating a phase-aware low-pass sequencing strategy of F1 progeny.</title>
        <authorList>
            <person name="Scaglione D."/>
            <person name="Reyes-Chin-Wo S."/>
            <person name="Acquadro A."/>
            <person name="Froenicke L."/>
            <person name="Portis E."/>
            <person name="Beitel C."/>
            <person name="Tirone M."/>
            <person name="Mauro R."/>
            <person name="Lo Monaco A."/>
            <person name="Mauromicale G."/>
            <person name="Faccioli P."/>
            <person name="Cattivelli L."/>
            <person name="Rieseberg L."/>
            <person name="Michelmore R."/>
            <person name="Lanteri S."/>
        </authorList>
    </citation>
    <scope>NUCLEOTIDE SEQUENCE [LARGE SCALE GENOMIC DNA]</scope>
    <source>
        <strain evidence="9">2C</strain>
    </source>
</reference>
<feature type="domain" description="EDS1 EP" evidence="8">
    <location>
        <begin position="916"/>
        <end position="1129"/>
    </location>
</feature>
<evidence type="ECO:0000256" key="4">
    <source>
        <dbReference type="ARBA" id="ARBA00022801"/>
    </source>
</evidence>
<protein>
    <submittedName>
        <fullName evidence="9">Lipase, class 3</fullName>
    </submittedName>
</protein>
<evidence type="ECO:0000256" key="3">
    <source>
        <dbReference type="ARBA" id="ARBA00022490"/>
    </source>
</evidence>
<comment type="subcellular location">
    <subcellularLocation>
        <location evidence="2">Cytoplasm</location>
    </subcellularLocation>
    <subcellularLocation>
        <location evidence="1">Nucleus</location>
    </subcellularLocation>
</comment>
<evidence type="ECO:0000256" key="2">
    <source>
        <dbReference type="ARBA" id="ARBA00004496"/>
    </source>
</evidence>
<keyword evidence="5" id="KW-0611">Plant defense</keyword>
<dbReference type="AlphaFoldDB" id="A0A118JV54"/>
<dbReference type="InterPro" id="IPR029058">
    <property type="entry name" value="AB_hydrolase_fold"/>
</dbReference>
<feature type="domain" description="EDS1 EP" evidence="8">
    <location>
        <begin position="347"/>
        <end position="563"/>
    </location>
</feature>
<feature type="domain" description="Fungal lipase-type" evidence="7">
    <location>
        <begin position="725"/>
        <end position="779"/>
    </location>
</feature>
<feature type="domain" description="Fungal lipase-type" evidence="7">
    <location>
        <begin position="112"/>
        <end position="209"/>
    </location>
</feature>
<dbReference type="GO" id="GO:0006952">
    <property type="term" value="P:defense response"/>
    <property type="evidence" value="ECO:0007669"/>
    <property type="project" value="UniProtKB-KW"/>
</dbReference>
<evidence type="ECO:0000256" key="6">
    <source>
        <dbReference type="ARBA" id="ARBA00023242"/>
    </source>
</evidence>
<dbReference type="EMBL" id="LEKV01004806">
    <property type="protein sequence ID" value="KVH92757.1"/>
    <property type="molecule type" value="Genomic_DNA"/>
</dbReference>
<evidence type="ECO:0000313" key="10">
    <source>
        <dbReference type="Proteomes" id="UP000243975"/>
    </source>
</evidence>
<keyword evidence="3" id="KW-0963">Cytoplasm</keyword>
<dbReference type="GO" id="GO:0052689">
    <property type="term" value="F:carboxylic ester hydrolase activity"/>
    <property type="evidence" value="ECO:0007669"/>
    <property type="project" value="InterPro"/>
</dbReference>
<accession>A0A118JV54</accession>
<organism evidence="9 10">
    <name type="scientific">Cynara cardunculus var. scolymus</name>
    <name type="common">Globe artichoke</name>
    <name type="synonym">Cynara scolymus</name>
    <dbReference type="NCBI Taxonomy" id="59895"/>
    <lineage>
        <taxon>Eukaryota</taxon>
        <taxon>Viridiplantae</taxon>
        <taxon>Streptophyta</taxon>
        <taxon>Embryophyta</taxon>
        <taxon>Tracheophyta</taxon>
        <taxon>Spermatophyta</taxon>
        <taxon>Magnoliopsida</taxon>
        <taxon>eudicotyledons</taxon>
        <taxon>Gunneridae</taxon>
        <taxon>Pentapetalae</taxon>
        <taxon>asterids</taxon>
        <taxon>campanulids</taxon>
        <taxon>Asterales</taxon>
        <taxon>Asteraceae</taxon>
        <taxon>Carduoideae</taxon>
        <taxon>Cardueae</taxon>
        <taxon>Carduinae</taxon>
        <taxon>Cynara</taxon>
    </lineage>
</organism>
<keyword evidence="4" id="KW-0378">Hydrolase</keyword>
<dbReference type="STRING" id="59895.A0A118JV54"/>
<dbReference type="InterPro" id="IPR041266">
    <property type="entry name" value="EDS1_EP"/>
</dbReference>
<dbReference type="Pfam" id="PF18117">
    <property type="entry name" value="EDS1_EP"/>
    <property type="match status" value="2"/>
</dbReference>
<keyword evidence="6" id="KW-0539">Nucleus</keyword>
<dbReference type="PANTHER" id="PTHR46898:SF3">
    <property type="entry name" value="FUNGAL LIPASE-LIKE DOMAIN-CONTAINING PROTEIN"/>
    <property type="match status" value="1"/>
</dbReference>
<dbReference type="Gene3D" id="3.40.50.1820">
    <property type="entry name" value="alpha/beta hydrolase"/>
    <property type="match status" value="2"/>
</dbReference>
<sequence length="1132" mass="129907">MECYQNVVCEALNEPKTLKTFCSEVEVGGFVGSIDVVPEAFRAVSETSSSSSSYGFHTTSSGIQILAFNCSIDYRNRFLSGGFDLVSSETFKVVDFIGTKVNPSFFISEVAVELFESLPLELKQLKDEPLIVTGLSLGGYIAVLFALWLQHAVDVKEASGSKDTKRPICITFGCPLVGDEALQRSVSERPQWKSGFLNVVAKTDPVASFISSKIQAERPYKPFGTFLFCTESGGHTAFEDQESVLAVLHAMASSRHGNMEVPDYENHLTAIRRKALYRGVSEFGQFNLNPLRAGITWQFKEVGMLDEIPNNLIERMEDKQTRAIKSKKHTYEPTKKLNDMKISLTFMEWYMKTWKPKRGYYDTYKNPETIKEKDSNNGIELHRLRLNQYWQKFVTEKDLLPQKEGAKLRKRWLYSGNNYRRIVEPLDIAEHYKSEGKYYKNGNKHYLADRPNHYKLLEDWSNEDKKGSDNPIGGKKKAASLTEDSCFWAHVEEALISLRELKNEGSGSHADVRNQELENFETKVMGEIKSYSLSPDVFLEGSSFMKWWNEYKQHKGGSYVSEFARYMNERSYKLYNPCTKPYLDQRQNPTQNHHPLDLSFNTIASQSSPVIPQESFSSHLAKAVFCSEVELGGFLGSLDLIEDAYHANFDTSSSTSYKLHHNFSGFQVLSFHSSSHHTTRFLNGGFDLVSSKDHPVIDFVSTKLNPLFSINEAAVRLFEGLFLELKELENQDTKRPICITFGCPLVGNQDLRKAISERPQWKSRFLNVVAQTDPVARFYSSNNLYKPFGTSLFCTESGGHMVFEDQELVPAVLDAMASSITGNTEIDYGNHLKSIRRKVLYRGVSELGEFKLDSLRAGITLQFSEVGHVLDDNLNDLVGRIAEEQKIAKRKEQLNFFYDRINSKKRNEEMRGILCMELYMKKGRSKGGSYDSFKNPGESKLEIELYQEIVKNKRILNQYWKEKVDENNRMPKKEGTKLHRRLLYRGNTYRRIVEPLDIAEHYKLNGEYYKNGEKHYLENRSQHYQLLEEWLNEHNYKKGLNQSERTNKASTINDDSCFWAYVEEASILLSKLKNGGSADVRSQELEYFENYVMSEIKTYSLSPDVFIKGSSLMKWWNEYKQHKGSLYASEFA</sequence>
<dbReference type="PANTHER" id="PTHR46898">
    <property type="entry name" value="SENESCENCE-ASSOCIATED CARBOXYLESTERASE 101"/>
    <property type="match status" value="1"/>
</dbReference>
<evidence type="ECO:0000256" key="1">
    <source>
        <dbReference type="ARBA" id="ARBA00004123"/>
    </source>
</evidence>
<dbReference type="InterPro" id="IPR002921">
    <property type="entry name" value="Fungal_lipase-type"/>
</dbReference>
<gene>
    <name evidence="9" type="ORF">Ccrd_005191</name>
</gene>
<evidence type="ECO:0000259" key="7">
    <source>
        <dbReference type="Pfam" id="PF01764"/>
    </source>
</evidence>
<dbReference type="Proteomes" id="UP000243975">
    <property type="component" value="Unassembled WGS sequence"/>
</dbReference>
<proteinExistence type="predicted"/>
<keyword evidence="10" id="KW-1185">Reference proteome</keyword>
<dbReference type="GO" id="GO:0005634">
    <property type="term" value="C:nucleus"/>
    <property type="evidence" value="ECO:0007669"/>
    <property type="project" value="UniProtKB-SubCell"/>
</dbReference>
<name>A0A118JV54_CYNCS</name>
<dbReference type="SUPFAM" id="SSF53474">
    <property type="entry name" value="alpha/beta-Hydrolases"/>
    <property type="match status" value="2"/>
</dbReference>
<comment type="caution">
    <text evidence="9">The sequence shown here is derived from an EMBL/GenBank/DDBJ whole genome shotgun (WGS) entry which is preliminary data.</text>
</comment>
<dbReference type="GO" id="GO:0006629">
    <property type="term" value="P:lipid metabolic process"/>
    <property type="evidence" value="ECO:0007669"/>
    <property type="project" value="InterPro"/>
</dbReference>
<evidence type="ECO:0000313" key="9">
    <source>
        <dbReference type="EMBL" id="KVH92757.1"/>
    </source>
</evidence>
<dbReference type="Pfam" id="PF01764">
    <property type="entry name" value="Lipase_3"/>
    <property type="match status" value="2"/>
</dbReference>
<dbReference type="InterPro" id="IPR044603">
    <property type="entry name" value="SAG101-like"/>
</dbReference>
<feature type="non-terminal residue" evidence="9">
    <location>
        <position position="1132"/>
    </location>
</feature>
<dbReference type="OMA" id="KWEAHEL"/>
<dbReference type="Gramene" id="KVH92757">
    <property type="protein sequence ID" value="KVH92757"/>
    <property type="gene ID" value="Ccrd_005191"/>
</dbReference>